<dbReference type="PANTHER" id="PTHR30055">
    <property type="entry name" value="HTH-TYPE TRANSCRIPTIONAL REGULATOR RUTR"/>
    <property type="match status" value="1"/>
</dbReference>
<dbReference type="Pfam" id="PF17933">
    <property type="entry name" value="TetR_C_25"/>
    <property type="match status" value="1"/>
</dbReference>
<dbReference type="SUPFAM" id="SSF46689">
    <property type="entry name" value="Homeodomain-like"/>
    <property type="match status" value="1"/>
</dbReference>
<dbReference type="Proteomes" id="UP000237104">
    <property type="component" value="Unassembled WGS sequence"/>
</dbReference>
<evidence type="ECO:0000256" key="3">
    <source>
        <dbReference type="ARBA" id="ARBA00023163"/>
    </source>
</evidence>
<dbReference type="AlphaFoldDB" id="A0A2S3Z5X5"/>
<dbReference type="GO" id="GO:0003700">
    <property type="term" value="F:DNA-binding transcription factor activity"/>
    <property type="evidence" value="ECO:0007669"/>
    <property type="project" value="TreeGrafter"/>
</dbReference>
<dbReference type="InterPro" id="IPR050109">
    <property type="entry name" value="HTH-type_TetR-like_transc_reg"/>
</dbReference>
<evidence type="ECO:0000313" key="6">
    <source>
        <dbReference type="EMBL" id="POH59615.1"/>
    </source>
</evidence>
<dbReference type="PANTHER" id="PTHR30055:SF234">
    <property type="entry name" value="HTH-TYPE TRANSCRIPTIONAL REGULATOR BETI"/>
    <property type="match status" value="1"/>
</dbReference>
<evidence type="ECO:0000256" key="1">
    <source>
        <dbReference type="ARBA" id="ARBA00023015"/>
    </source>
</evidence>
<dbReference type="Gene3D" id="1.10.357.10">
    <property type="entry name" value="Tetracycline Repressor, domain 2"/>
    <property type="match status" value="1"/>
</dbReference>
<keyword evidence="3" id="KW-0804">Transcription</keyword>
<proteinExistence type="predicted"/>
<name>A0A2S3Z5X5_9MICO</name>
<dbReference type="EMBL" id="PPXF01000065">
    <property type="protein sequence ID" value="POH59615.1"/>
    <property type="molecule type" value="Genomic_DNA"/>
</dbReference>
<accession>A0A2S3Z5X5</accession>
<evidence type="ECO:0000259" key="5">
    <source>
        <dbReference type="PROSITE" id="PS50977"/>
    </source>
</evidence>
<evidence type="ECO:0000313" key="7">
    <source>
        <dbReference type="Proteomes" id="UP000237104"/>
    </source>
</evidence>
<dbReference type="GO" id="GO:0000976">
    <property type="term" value="F:transcription cis-regulatory region binding"/>
    <property type="evidence" value="ECO:0007669"/>
    <property type="project" value="TreeGrafter"/>
</dbReference>
<evidence type="ECO:0000256" key="4">
    <source>
        <dbReference type="PROSITE-ProRule" id="PRU00335"/>
    </source>
</evidence>
<protein>
    <recommendedName>
        <fullName evidence="5">HTH tetR-type domain-containing protein</fullName>
    </recommendedName>
</protein>
<dbReference type="PROSITE" id="PS50977">
    <property type="entry name" value="HTH_TETR_2"/>
    <property type="match status" value="1"/>
</dbReference>
<dbReference type="InterPro" id="IPR041484">
    <property type="entry name" value="TetR_C_25"/>
</dbReference>
<dbReference type="RefSeq" id="WP_103432401.1">
    <property type="nucleotide sequence ID" value="NZ_PPXF01000065.1"/>
</dbReference>
<evidence type="ECO:0000256" key="2">
    <source>
        <dbReference type="ARBA" id="ARBA00023125"/>
    </source>
</evidence>
<comment type="caution">
    <text evidence="6">The sequence shown here is derived from an EMBL/GenBank/DDBJ whole genome shotgun (WGS) entry which is preliminary data.</text>
</comment>
<gene>
    <name evidence="6" type="ORF">C3B59_17105</name>
</gene>
<keyword evidence="2 4" id="KW-0238">DNA-binding</keyword>
<dbReference type="PRINTS" id="PR00455">
    <property type="entry name" value="HTHTETR"/>
</dbReference>
<feature type="DNA-binding region" description="H-T-H motif" evidence="4">
    <location>
        <begin position="52"/>
        <end position="71"/>
    </location>
</feature>
<dbReference type="Pfam" id="PF00440">
    <property type="entry name" value="TetR_N"/>
    <property type="match status" value="1"/>
</dbReference>
<reference evidence="6 7" key="1">
    <citation type="submission" date="2018-01" db="EMBL/GenBank/DDBJ databases">
        <title>Cryobacterium sp. nov., from glaciers in China.</title>
        <authorList>
            <person name="Liu Q."/>
            <person name="Xin Y.-H."/>
        </authorList>
    </citation>
    <scope>NUCLEOTIDE SEQUENCE [LARGE SCALE GENOMIC DNA]</scope>
    <source>
        <strain evidence="6 7">TMB1-8</strain>
    </source>
</reference>
<feature type="domain" description="HTH tetR-type" evidence="5">
    <location>
        <begin position="29"/>
        <end position="89"/>
    </location>
</feature>
<dbReference type="InterPro" id="IPR009057">
    <property type="entry name" value="Homeodomain-like_sf"/>
</dbReference>
<keyword evidence="1" id="KW-0805">Transcription regulation</keyword>
<dbReference type="InterPro" id="IPR001647">
    <property type="entry name" value="HTH_TetR"/>
</dbReference>
<sequence length="212" mass="22392">MHAMRAGEKETKRCVRILFMRSVTQESDITARGRIVGAALELFASEGFRATTLRAIGARAGVSAALVVHHFGGKDGLRCECDARVARFVAEKASKDPLDVLSAAVNTFGPYLARMLSETGPSADALFDGLLAAASSAIDQGVADGSMRQPADVEAQAATLVMFGIAPFVLAHQLARWAGGDVRDGIGRIAGPMNEIYTRGLWIDTSIEGEGL</sequence>
<organism evidence="6 7">
    <name type="scientific">Cryobacterium zongtaii</name>
    <dbReference type="NCBI Taxonomy" id="1259217"/>
    <lineage>
        <taxon>Bacteria</taxon>
        <taxon>Bacillati</taxon>
        <taxon>Actinomycetota</taxon>
        <taxon>Actinomycetes</taxon>
        <taxon>Micrococcales</taxon>
        <taxon>Microbacteriaceae</taxon>
        <taxon>Cryobacterium</taxon>
    </lineage>
</organism>